<dbReference type="AlphaFoldDB" id="A0A8J3SNI5"/>
<evidence type="ECO:0000256" key="3">
    <source>
        <dbReference type="ARBA" id="ARBA00023163"/>
    </source>
</evidence>
<dbReference type="Gene3D" id="1.10.357.10">
    <property type="entry name" value="Tetracycline Repressor, domain 2"/>
    <property type="match status" value="1"/>
</dbReference>
<dbReference type="RefSeq" id="WP_204069690.1">
    <property type="nucleotide sequence ID" value="NZ_BOOJ01000095.1"/>
</dbReference>
<dbReference type="GO" id="GO:0003700">
    <property type="term" value="F:DNA-binding transcription factor activity"/>
    <property type="evidence" value="ECO:0007669"/>
    <property type="project" value="TreeGrafter"/>
</dbReference>
<dbReference type="PROSITE" id="PS50977">
    <property type="entry name" value="HTH_TETR_2"/>
    <property type="match status" value="1"/>
</dbReference>
<comment type="caution">
    <text evidence="6">The sequence shown here is derived from an EMBL/GenBank/DDBJ whole genome shotgun (WGS) entry which is preliminary data.</text>
</comment>
<dbReference type="PRINTS" id="PR00455">
    <property type="entry name" value="HTHTETR"/>
</dbReference>
<gene>
    <name evidence="6" type="ORF">Psi01_83330</name>
</gene>
<dbReference type="InterPro" id="IPR009057">
    <property type="entry name" value="Homeodomain-like_sf"/>
</dbReference>
<dbReference type="GO" id="GO:0000976">
    <property type="term" value="F:transcription cis-regulatory region binding"/>
    <property type="evidence" value="ECO:0007669"/>
    <property type="project" value="TreeGrafter"/>
</dbReference>
<dbReference type="EMBL" id="BOOJ01000095">
    <property type="protein sequence ID" value="GIH97703.1"/>
    <property type="molecule type" value="Genomic_DNA"/>
</dbReference>
<name>A0A8J3SNI5_9ACTN</name>
<accession>A0A8J3SNI5</accession>
<dbReference type="SUPFAM" id="SSF46689">
    <property type="entry name" value="Homeodomain-like"/>
    <property type="match status" value="1"/>
</dbReference>
<evidence type="ECO:0000256" key="4">
    <source>
        <dbReference type="PROSITE-ProRule" id="PRU00335"/>
    </source>
</evidence>
<sequence length="174" mass="19508">MARPSDTKTRIQDAARELFMKQGVQNTSLKQISDRLGITKPALYYHFESREELVRSILQPLLEDLDTFTDTLEPGDARRLLEDCFELMWRHREVLVMLLHDPGTMLGLDLVDRVWEWRKRLTALLLGPSPSASARIHATVAIGGMSDCVVEHASLPFEEVRAAAVAAALAALQS</sequence>
<proteinExistence type="predicted"/>
<dbReference type="InterPro" id="IPR001647">
    <property type="entry name" value="HTH_TetR"/>
</dbReference>
<dbReference type="PANTHER" id="PTHR30055:SF234">
    <property type="entry name" value="HTH-TYPE TRANSCRIPTIONAL REGULATOR BETI"/>
    <property type="match status" value="1"/>
</dbReference>
<keyword evidence="1" id="KW-0805">Transcription regulation</keyword>
<reference evidence="6 7" key="1">
    <citation type="submission" date="2021-01" db="EMBL/GenBank/DDBJ databases">
        <title>Whole genome shotgun sequence of Planobispora siamensis NBRC 107568.</title>
        <authorList>
            <person name="Komaki H."/>
            <person name="Tamura T."/>
        </authorList>
    </citation>
    <scope>NUCLEOTIDE SEQUENCE [LARGE SCALE GENOMIC DNA]</scope>
    <source>
        <strain evidence="6 7">NBRC 107568</strain>
    </source>
</reference>
<keyword evidence="2 4" id="KW-0238">DNA-binding</keyword>
<evidence type="ECO:0000256" key="2">
    <source>
        <dbReference type="ARBA" id="ARBA00023125"/>
    </source>
</evidence>
<protein>
    <submittedName>
        <fullName evidence="6">Putative trancscriptional regulator,TetR</fullName>
    </submittedName>
</protein>
<dbReference type="Pfam" id="PF00440">
    <property type="entry name" value="TetR_N"/>
    <property type="match status" value="1"/>
</dbReference>
<evidence type="ECO:0000313" key="7">
    <source>
        <dbReference type="Proteomes" id="UP000619788"/>
    </source>
</evidence>
<dbReference type="Proteomes" id="UP000619788">
    <property type="component" value="Unassembled WGS sequence"/>
</dbReference>
<keyword evidence="7" id="KW-1185">Reference proteome</keyword>
<evidence type="ECO:0000256" key="1">
    <source>
        <dbReference type="ARBA" id="ARBA00023015"/>
    </source>
</evidence>
<feature type="domain" description="HTH tetR-type" evidence="5">
    <location>
        <begin position="5"/>
        <end position="65"/>
    </location>
</feature>
<organism evidence="6 7">
    <name type="scientific">Planobispora siamensis</name>
    <dbReference type="NCBI Taxonomy" id="936338"/>
    <lineage>
        <taxon>Bacteria</taxon>
        <taxon>Bacillati</taxon>
        <taxon>Actinomycetota</taxon>
        <taxon>Actinomycetes</taxon>
        <taxon>Streptosporangiales</taxon>
        <taxon>Streptosporangiaceae</taxon>
        <taxon>Planobispora</taxon>
    </lineage>
</organism>
<dbReference type="InterPro" id="IPR050109">
    <property type="entry name" value="HTH-type_TetR-like_transc_reg"/>
</dbReference>
<dbReference type="PANTHER" id="PTHR30055">
    <property type="entry name" value="HTH-TYPE TRANSCRIPTIONAL REGULATOR RUTR"/>
    <property type="match status" value="1"/>
</dbReference>
<evidence type="ECO:0000313" key="6">
    <source>
        <dbReference type="EMBL" id="GIH97703.1"/>
    </source>
</evidence>
<keyword evidence="3" id="KW-0804">Transcription</keyword>
<feature type="DNA-binding region" description="H-T-H motif" evidence="4">
    <location>
        <begin position="28"/>
        <end position="47"/>
    </location>
</feature>
<evidence type="ECO:0000259" key="5">
    <source>
        <dbReference type="PROSITE" id="PS50977"/>
    </source>
</evidence>